<keyword evidence="3" id="KW-1003">Cell membrane</keyword>
<protein>
    <recommendedName>
        <fullName evidence="8">MgtC/SapB/SrpB/YhiD N-terminal domain-containing protein</fullName>
    </recommendedName>
</protein>
<evidence type="ECO:0000259" key="8">
    <source>
        <dbReference type="Pfam" id="PF02308"/>
    </source>
</evidence>
<dbReference type="PANTHER" id="PTHR33778">
    <property type="entry name" value="PROTEIN MGTC"/>
    <property type="match status" value="1"/>
</dbReference>
<evidence type="ECO:0000256" key="2">
    <source>
        <dbReference type="ARBA" id="ARBA00009298"/>
    </source>
</evidence>
<dbReference type="RefSeq" id="WP_082390434.1">
    <property type="nucleotide sequence ID" value="NZ_LGCL01000045.1"/>
</dbReference>
<comment type="subcellular location">
    <subcellularLocation>
        <location evidence="1">Cell membrane</location>
        <topology evidence="1">Multi-pass membrane protein</topology>
    </subcellularLocation>
</comment>
<evidence type="ECO:0000256" key="4">
    <source>
        <dbReference type="ARBA" id="ARBA00022692"/>
    </source>
</evidence>
<evidence type="ECO:0000256" key="5">
    <source>
        <dbReference type="ARBA" id="ARBA00022989"/>
    </source>
</evidence>
<keyword evidence="10" id="KW-1185">Reference proteome</keyword>
<dbReference type="PRINTS" id="PR01837">
    <property type="entry name" value="MGTCSAPBPROT"/>
</dbReference>
<feature type="domain" description="MgtC/SapB/SrpB/YhiD N-terminal" evidence="8">
    <location>
        <begin position="16"/>
        <end position="135"/>
    </location>
</feature>
<comment type="caution">
    <text evidence="9">The sequence shown here is derived from an EMBL/GenBank/DDBJ whole genome shotgun (WGS) entry which is preliminary data.</text>
</comment>
<dbReference type="PATRIC" id="fig|1134406.4.peg.3004"/>
<dbReference type="InterPro" id="IPR003416">
    <property type="entry name" value="MgtC/SapB/SrpB/YhiD_fam"/>
</dbReference>
<evidence type="ECO:0000256" key="7">
    <source>
        <dbReference type="SAM" id="Phobius"/>
    </source>
</evidence>
<evidence type="ECO:0000256" key="1">
    <source>
        <dbReference type="ARBA" id="ARBA00004651"/>
    </source>
</evidence>
<keyword evidence="5 7" id="KW-1133">Transmembrane helix</keyword>
<dbReference type="AlphaFoldDB" id="A0A0P6XG57"/>
<comment type="similarity">
    <text evidence="2">Belongs to the MgtC/SapB family.</text>
</comment>
<reference evidence="9 10" key="1">
    <citation type="submission" date="2015-07" db="EMBL/GenBank/DDBJ databases">
        <title>Genome sequence of Ornatilinea apprima DSM 23815.</title>
        <authorList>
            <person name="Hemp J."/>
            <person name="Ward L.M."/>
            <person name="Pace L.A."/>
            <person name="Fischer W.W."/>
        </authorList>
    </citation>
    <scope>NUCLEOTIDE SEQUENCE [LARGE SCALE GENOMIC DNA]</scope>
    <source>
        <strain evidence="9 10">P3M-1</strain>
    </source>
</reference>
<feature type="transmembrane region" description="Helical" evidence="7">
    <location>
        <begin position="38"/>
        <end position="58"/>
    </location>
</feature>
<evidence type="ECO:0000256" key="6">
    <source>
        <dbReference type="ARBA" id="ARBA00023136"/>
    </source>
</evidence>
<dbReference type="Pfam" id="PF02308">
    <property type="entry name" value="MgtC"/>
    <property type="match status" value="1"/>
</dbReference>
<dbReference type="STRING" id="1134406.ADN00_18480"/>
<keyword evidence="4 7" id="KW-0812">Transmembrane</keyword>
<dbReference type="OrthoDB" id="9811198at2"/>
<keyword evidence="6 7" id="KW-0472">Membrane</keyword>
<evidence type="ECO:0000256" key="3">
    <source>
        <dbReference type="ARBA" id="ARBA00022475"/>
    </source>
</evidence>
<evidence type="ECO:0000313" key="9">
    <source>
        <dbReference type="EMBL" id="KPL70045.1"/>
    </source>
</evidence>
<dbReference type="EMBL" id="LGCL01000045">
    <property type="protein sequence ID" value="KPL70045.1"/>
    <property type="molecule type" value="Genomic_DNA"/>
</dbReference>
<dbReference type="Proteomes" id="UP000050417">
    <property type="component" value="Unassembled WGS sequence"/>
</dbReference>
<feature type="transmembrane region" description="Helical" evidence="7">
    <location>
        <begin position="64"/>
        <end position="83"/>
    </location>
</feature>
<dbReference type="PANTHER" id="PTHR33778:SF1">
    <property type="entry name" value="MAGNESIUM TRANSPORTER YHID-RELATED"/>
    <property type="match status" value="1"/>
</dbReference>
<name>A0A0P6XG57_9CHLR</name>
<sequence>MASWLAFSMQDLTKIGLALLIGGLIGSERELRDKAAGLRTMMLVCVGSTIFTLFSFRFAPNGDVTRISAAVVTGIGFLGAGVIMREGGQIKGLTTASTVWLVSALGMGIGGGEYGFVIAVTLIILFVLWAFPRLEAAMGKLNETRTYEVLSDRDVEFFHDLENMWKEHRLRIHFRRQAKSPKGRLTVWVVSGPPSQHDHATEWLFSNKKVIRFRH</sequence>
<organism evidence="9 10">
    <name type="scientific">Ornatilinea apprima</name>
    <dbReference type="NCBI Taxonomy" id="1134406"/>
    <lineage>
        <taxon>Bacteria</taxon>
        <taxon>Bacillati</taxon>
        <taxon>Chloroflexota</taxon>
        <taxon>Anaerolineae</taxon>
        <taxon>Anaerolineales</taxon>
        <taxon>Anaerolineaceae</taxon>
        <taxon>Ornatilinea</taxon>
    </lineage>
</organism>
<proteinExistence type="inferred from homology"/>
<dbReference type="InterPro" id="IPR049177">
    <property type="entry name" value="MgtC_SapB_SrpB_YhiD_N"/>
</dbReference>
<dbReference type="GO" id="GO:0005886">
    <property type="term" value="C:plasma membrane"/>
    <property type="evidence" value="ECO:0007669"/>
    <property type="project" value="UniProtKB-SubCell"/>
</dbReference>
<feature type="transmembrane region" description="Helical" evidence="7">
    <location>
        <begin position="114"/>
        <end position="131"/>
    </location>
</feature>
<gene>
    <name evidence="9" type="ORF">ADN00_18480</name>
</gene>
<accession>A0A0P6XG57</accession>
<evidence type="ECO:0000313" key="10">
    <source>
        <dbReference type="Proteomes" id="UP000050417"/>
    </source>
</evidence>